<keyword evidence="3" id="KW-1185">Reference proteome</keyword>
<feature type="region of interest" description="Disordered" evidence="1">
    <location>
        <begin position="1"/>
        <end position="24"/>
    </location>
</feature>
<name>A0ABV2MA92_9HYPH</name>
<accession>A0ABV2MA92</accession>
<reference evidence="2 3" key="1">
    <citation type="submission" date="2024-06" db="EMBL/GenBank/DDBJ databases">
        <title>Genomic Encyclopedia of Type Strains, Phase IV (KMG-IV): sequencing the most valuable type-strain genomes for metagenomic binning, comparative biology and taxonomic classification.</title>
        <authorList>
            <person name="Goeker M."/>
        </authorList>
    </citation>
    <scope>NUCLEOTIDE SEQUENCE [LARGE SCALE GENOMIC DNA]</scope>
    <source>
        <strain evidence="2 3">DSM 29288</strain>
    </source>
</reference>
<organism evidence="2 3">
    <name type="scientific">Rhizobium binae</name>
    <dbReference type="NCBI Taxonomy" id="1138190"/>
    <lineage>
        <taxon>Bacteria</taxon>
        <taxon>Pseudomonadati</taxon>
        <taxon>Pseudomonadota</taxon>
        <taxon>Alphaproteobacteria</taxon>
        <taxon>Hyphomicrobiales</taxon>
        <taxon>Rhizobiaceae</taxon>
        <taxon>Rhizobium/Agrobacterium group</taxon>
        <taxon>Rhizobium</taxon>
    </lineage>
</organism>
<evidence type="ECO:0000313" key="2">
    <source>
        <dbReference type="EMBL" id="MET3753360.1"/>
    </source>
</evidence>
<evidence type="ECO:0000256" key="1">
    <source>
        <dbReference type="SAM" id="MobiDB-lite"/>
    </source>
</evidence>
<sequence length="143" mass="15796">MIRSKVQNIGGPFPGRGAAPTMSHNKILPRGERAAFERLNDAAAMRPHLTDAGSLVAANDNLPSTVKATPWTSKELRLTKPQADFLKTGQSSVHGRVQDRTEIILESRRMFGPWKKNPDGTYHRPLSPKGIAALQYWNGKRGQ</sequence>
<protein>
    <submittedName>
        <fullName evidence="2">Uncharacterized protein</fullName>
    </submittedName>
</protein>
<dbReference type="EMBL" id="JBEPMY010000001">
    <property type="protein sequence ID" value="MET3753360.1"/>
    <property type="molecule type" value="Genomic_DNA"/>
</dbReference>
<gene>
    <name evidence="2" type="ORF">ABID08_000699</name>
</gene>
<comment type="caution">
    <text evidence="2">The sequence shown here is derived from an EMBL/GenBank/DDBJ whole genome shotgun (WGS) entry which is preliminary data.</text>
</comment>
<proteinExistence type="predicted"/>
<dbReference type="Proteomes" id="UP001549077">
    <property type="component" value="Unassembled WGS sequence"/>
</dbReference>
<evidence type="ECO:0000313" key="3">
    <source>
        <dbReference type="Proteomes" id="UP001549077"/>
    </source>
</evidence>